<evidence type="ECO:0000256" key="1">
    <source>
        <dbReference type="SAM" id="MobiDB-lite"/>
    </source>
</evidence>
<dbReference type="EMBL" id="JACORT010000005">
    <property type="protein sequence ID" value="MBC5783807.1"/>
    <property type="molecule type" value="Genomic_DNA"/>
</dbReference>
<evidence type="ECO:0000313" key="2">
    <source>
        <dbReference type="EMBL" id="MBC5783807.1"/>
    </source>
</evidence>
<dbReference type="Proteomes" id="UP000608513">
    <property type="component" value="Unassembled WGS sequence"/>
</dbReference>
<gene>
    <name evidence="2" type="ORF">H8N03_12695</name>
</gene>
<name>A0A923SFC7_9BURK</name>
<accession>A0A923SFC7</accession>
<reference evidence="2" key="1">
    <citation type="submission" date="2020-08" db="EMBL/GenBank/DDBJ databases">
        <title>Ramlibacter sp. USB13 16S ribosomal RNA gene genome sequencing and assembly.</title>
        <authorList>
            <person name="Kang M."/>
        </authorList>
    </citation>
    <scope>NUCLEOTIDE SEQUENCE</scope>
    <source>
        <strain evidence="2">USB13</strain>
    </source>
</reference>
<protein>
    <submittedName>
        <fullName evidence="2">Uncharacterized protein</fullName>
    </submittedName>
</protein>
<comment type="caution">
    <text evidence="2">The sequence shown here is derived from an EMBL/GenBank/DDBJ whole genome shotgun (WGS) entry which is preliminary data.</text>
</comment>
<dbReference type="RefSeq" id="WP_187076563.1">
    <property type="nucleotide sequence ID" value="NZ_JACORT010000005.1"/>
</dbReference>
<proteinExistence type="predicted"/>
<sequence length="58" mass="6630">MTDGRKPKPPRDSKWEESRLPGERSGEGLKDLFELLVRDIRRRAGLPPKSSDEKPEKG</sequence>
<organism evidence="2 3">
    <name type="scientific">Ramlibacter cellulosilyticus</name>
    <dbReference type="NCBI Taxonomy" id="2764187"/>
    <lineage>
        <taxon>Bacteria</taxon>
        <taxon>Pseudomonadati</taxon>
        <taxon>Pseudomonadota</taxon>
        <taxon>Betaproteobacteria</taxon>
        <taxon>Burkholderiales</taxon>
        <taxon>Comamonadaceae</taxon>
        <taxon>Ramlibacter</taxon>
    </lineage>
</organism>
<evidence type="ECO:0000313" key="3">
    <source>
        <dbReference type="Proteomes" id="UP000608513"/>
    </source>
</evidence>
<feature type="region of interest" description="Disordered" evidence="1">
    <location>
        <begin position="1"/>
        <end position="30"/>
    </location>
</feature>
<keyword evidence="3" id="KW-1185">Reference proteome</keyword>
<dbReference type="AlphaFoldDB" id="A0A923SFC7"/>